<gene>
    <name evidence="4" type="ORF">KPZU09_15110</name>
</gene>
<evidence type="ECO:0000256" key="2">
    <source>
        <dbReference type="SAM" id="MobiDB-lite"/>
    </source>
</evidence>
<accession>A0A919LTN0</accession>
<organism evidence="4 5">
    <name type="scientific">Klebsiella pneumoniae</name>
    <dbReference type="NCBI Taxonomy" id="573"/>
    <lineage>
        <taxon>Bacteria</taxon>
        <taxon>Pseudomonadati</taxon>
        <taxon>Pseudomonadota</taxon>
        <taxon>Gammaproteobacteria</taxon>
        <taxon>Enterobacterales</taxon>
        <taxon>Enterobacteriaceae</taxon>
        <taxon>Klebsiella/Raoultella group</taxon>
        <taxon>Klebsiella</taxon>
        <taxon>Klebsiella pneumoniae complex</taxon>
    </lineage>
</organism>
<protein>
    <submittedName>
        <fullName evidence="4">Uncharacterized protein</fullName>
    </submittedName>
</protein>
<dbReference type="AlphaFoldDB" id="A0A919LTN0"/>
<evidence type="ECO:0000256" key="1">
    <source>
        <dbReference type="ARBA" id="ARBA00022448"/>
    </source>
</evidence>
<dbReference type="Proteomes" id="UP000655094">
    <property type="component" value="Unassembled WGS sequence"/>
</dbReference>
<dbReference type="PANTHER" id="PTHR11795:SF447">
    <property type="entry name" value="ABC TRANSPORTER PERMEASE PROTEIN"/>
    <property type="match status" value="1"/>
</dbReference>
<dbReference type="GO" id="GO:0005886">
    <property type="term" value="C:plasma membrane"/>
    <property type="evidence" value="ECO:0007669"/>
    <property type="project" value="TreeGrafter"/>
</dbReference>
<evidence type="ECO:0000313" key="4">
    <source>
        <dbReference type="EMBL" id="GHK51775.1"/>
    </source>
</evidence>
<keyword evidence="3" id="KW-0472">Membrane</keyword>
<name>A0A919LTN0_KLEPN</name>
<comment type="caution">
    <text evidence="4">The sequence shown here is derived from an EMBL/GenBank/DDBJ whole genome shotgun (WGS) entry which is preliminary data.</text>
</comment>
<sequence length="103" mass="10763">MAGLYPLVALPVAFLVTAGIGMALERTIIRHLYGRPLETLLATWGISLMLIQLVRMLFGAQNVEVANPAALRRRAGPAEPDPAVEPAGGTGVRPAGAVLYGSS</sequence>
<feature type="region of interest" description="Disordered" evidence="2">
    <location>
        <begin position="74"/>
        <end position="103"/>
    </location>
</feature>
<dbReference type="EMBL" id="BNFF01000001">
    <property type="protein sequence ID" value="GHK51775.1"/>
    <property type="molecule type" value="Genomic_DNA"/>
</dbReference>
<dbReference type="GO" id="GO:0022857">
    <property type="term" value="F:transmembrane transporter activity"/>
    <property type="evidence" value="ECO:0007669"/>
    <property type="project" value="TreeGrafter"/>
</dbReference>
<evidence type="ECO:0000256" key="3">
    <source>
        <dbReference type="SAM" id="Phobius"/>
    </source>
</evidence>
<dbReference type="InterPro" id="IPR052157">
    <property type="entry name" value="BCAA_transport_permease"/>
</dbReference>
<proteinExistence type="predicted"/>
<keyword evidence="1" id="KW-0813">Transport</keyword>
<keyword evidence="3" id="KW-1133">Transmembrane helix</keyword>
<reference evidence="4" key="1">
    <citation type="submission" date="2020-10" db="EMBL/GenBank/DDBJ databases">
        <title>Genome Sequence of ESBL Producing Zambian Clinical Strains.</title>
        <authorList>
            <person name="Shawa M."/>
            <person name="Furuta Y."/>
            <person name="Simbotwe M."/>
            <person name="Mulenga E."/>
            <person name="Mubanga M."/>
            <person name="Mulenga G."/>
            <person name="Kaile C."/>
            <person name="Zorigt T."/>
            <person name="Hang'ombe B."/>
            <person name="Higashi H."/>
        </authorList>
    </citation>
    <scope>NUCLEOTIDE SEQUENCE</scope>
    <source>
        <strain evidence="4">Zam_UTH_09</strain>
    </source>
</reference>
<evidence type="ECO:0000313" key="5">
    <source>
        <dbReference type="Proteomes" id="UP000655094"/>
    </source>
</evidence>
<feature type="transmembrane region" description="Helical" evidence="3">
    <location>
        <begin position="39"/>
        <end position="58"/>
    </location>
</feature>
<dbReference type="PANTHER" id="PTHR11795">
    <property type="entry name" value="BRANCHED-CHAIN AMINO ACID TRANSPORT SYSTEM PERMEASE PROTEIN LIVH"/>
    <property type="match status" value="1"/>
</dbReference>
<keyword evidence="3" id="KW-0812">Transmembrane</keyword>